<keyword evidence="5" id="KW-1185">Reference proteome</keyword>
<feature type="domain" description="Methyltransferase" evidence="3">
    <location>
        <begin position="74"/>
        <end position="150"/>
    </location>
</feature>
<sequence length="298" mass="34528">MTNLPNSFQEDILANPNHKSWAEVTKDYVGKGIDSKRTWYSSVADAYNRVRPRYALELISRVIELTRLPPKSNILEIGCGPAIATVSFAELGFSLLSLEPNLEAFQLARQNCAAYPQVKIVNTFFEEWEIAKNEFDAVLAATSWHWIDPAISYFKSFEALKADGYLVLLWNTPPQLDYTTYQIVDRVYQTLAPSVPIYARYEDQLTHQDHFQKFSQDILSSGYFEDLSYESMVNEVQYSLDDYLLLLSTLSPYIALEETTRNNLFTNLREVLYRMLHQDDRDYLTLYYISAFHVARKV</sequence>
<evidence type="ECO:0000256" key="2">
    <source>
        <dbReference type="ARBA" id="ARBA00022679"/>
    </source>
</evidence>
<evidence type="ECO:0000313" key="5">
    <source>
        <dbReference type="Proteomes" id="UP000618445"/>
    </source>
</evidence>
<dbReference type="GO" id="GO:0032259">
    <property type="term" value="P:methylation"/>
    <property type="evidence" value="ECO:0007669"/>
    <property type="project" value="UniProtKB-KW"/>
</dbReference>
<dbReference type="CDD" id="cd02440">
    <property type="entry name" value="AdoMet_MTases"/>
    <property type="match status" value="1"/>
</dbReference>
<dbReference type="SUPFAM" id="SSF53335">
    <property type="entry name" value="S-adenosyl-L-methionine-dependent methyltransferases"/>
    <property type="match status" value="1"/>
</dbReference>
<dbReference type="InterPro" id="IPR051052">
    <property type="entry name" value="Diverse_substrate_MTase"/>
</dbReference>
<dbReference type="Gene3D" id="3.40.50.150">
    <property type="entry name" value="Vaccinia Virus protein VP39"/>
    <property type="match status" value="1"/>
</dbReference>
<dbReference type="Pfam" id="PF13649">
    <property type="entry name" value="Methyltransf_25"/>
    <property type="match status" value="1"/>
</dbReference>
<dbReference type="PANTHER" id="PTHR44942">
    <property type="entry name" value="METHYLTRANSF_11 DOMAIN-CONTAINING PROTEIN"/>
    <property type="match status" value="1"/>
</dbReference>
<organism evidence="4 5">
    <name type="scientific">Phormidium tenue FACHB-1050</name>
    <dbReference type="NCBI Taxonomy" id="2692857"/>
    <lineage>
        <taxon>Bacteria</taxon>
        <taxon>Bacillati</taxon>
        <taxon>Cyanobacteriota</taxon>
        <taxon>Cyanophyceae</taxon>
        <taxon>Oscillatoriophycideae</taxon>
        <taxon>Oscillatoriales</taxon>
        <taxon>Oscillatoriaceae</taxon>
        <taxon>Phormidium</taxon>
    </lineage>
</organism>
<dbReference type="GO" id="GO:0008168">
    <property type="term" value="F:methyltransferase activity"/>
    <property type="evidence" value="ECO:0007669"/>
    <property type="project" value="UniProtKB-KW"/>
</dbReference>
<gene>
    <name evidence="4" type="ORF">H6G05_05695</name>
</gene>
<proteinExistence type="predicted"/>
<name>A0ABR8C6C5_9CYAN</name>
<evidence type="ECO:0000256" key="1">
    <source>
        <dbReference type="ARBA" id="ARBA00022603"/>
    </source>
</evidence>
<evidence type="ECO:0000313" key="4">
    <source>
        <dbReference type="EMBL" id="MBD2316339.1"/>
    </source>
</evidence>
<reference evidence="4 5" key="1">
    <citation type="journal article" date="2020" name="ISME J.">
        <title>Comparative genomics reveals insights into cyanobacterial evolution and habitat adaptation.</title>
        <authorList>
            <person name="Chen M.Y."/>
            <person name="Teng W.K."/>
            <person name="Zhao L."/>
            <person name="Hu C.X."/>
            <person name="Zhou Y.K."/>
            <person name="Han B.P."/>
            <person name="Song L.R."/>
            <person name="Shu W.S."/>
        </authorList>
    </citation>
    <scope>NUCLEOTIDE SEQUENCE [LARGE SCALE GENOMIC DNA]</scope>
    <source>
        <strain evidence="4 5">FACHB-1050</strain>
    </source>
</reference>
<comment type="caution">
    <text evidence="4">The sequence shown here is derived from an EMBL/GenBank/DDBJ whole genome shotgun (WGS) entry which is preliminary data.</text>
</comment>
<evidence type="ECO:0000259" key="3">
    <source>
        <dbReference type="Pfam" id="PF13649"/>
    </source>
</evidence>
<dbReference type="EMBL" id="JACJQY010000006">
    <property type="protein sequence ID" value="MBD2316339.1"/>
    <property type="molecule type" value="Genomic_DNA"/>
</dbReference>
<protein>
    <submittedName>
        <fullName evidence="4">Class I SAM-dependent methyltransferase</fullName>
    </submittedName>
</protein>
<accession>A0ABR8C6C5</accession>
<dbReference type="Proteomes" id="UP000618445">
    <property type="component" value="Unassembled WGS sequence"/>
</dbReference>
<keyword evidence="1 4" id="KW-0489">Methyltransferase</keyword>
<keyword evidence="2" id="KW-0808">Transferase</keyword>
<dbReference type="RefSeq" id="WP_190577096.1">
    <property type="nucleotide sequence ID" value="NZ_CAWPQU010000056.1"/>
</dbReference>
<dbReference type="PANTHER" id="PTHR44942:SF4">
    <property type="entry name" value="METHYLTRANSFERASE TYPE 11 DOMAIN-CONTAINING PROTEIN"/>
    <property type="match status" value="1"/>
</dbReference>
<dbReference type="InterPro" id="IPR029063">
    <property type="entry name" value="SAM-dependent_MTases_sf"/>
</dbReference>
<dbReference type="InterPro" id="IPR041698">
    <property type="entry name" value="Methyltransf_25"/>
</dbReference>